<dbReference type="STRING" id="1344003.SAMN05445060_2789"/>
<proteinExistence type="predicted"/>
<reference evidence="2 3" key="1">
    <citation type="submission" date="2017-01" db="EMBL/GenBank/DDBJ databases">
        <authorList>
            <person name="Mah S.A."/>
            <person name="Swanson W.J."/>
            <person name="Moy G.W."/>
            <person name="Vacquier V.D."/>
        </authorList>
    </citation>
    <scope>NUCLEOTIDE SEQUENCE [LARGE SCALE GENOMIC DNA]</scope>
    <source>
        <strain evidence="2 3">CPCC 203464</strain>
    </source>
</reference>
<dbReference type="AlphaFoldDB" id="A0A1N7GHA6"/>
<accession>A0A1N7GHA6</accession>
<keyword evidence="3" id="KW-1185">Reference proteome</keyword>
<feature type="region of interest" description="Disordered" evidence="1">
    <location>
        <begin position="65"/>
        <end position="94"/>
    </location>
</feature>
<sequence length="94" mass="11135">MSQIKYVKLEQRRDIGLSRTSYSQDEAITEAMRRTRADIAQEYGLKVYSLSNYIASLVEHDPRARQHLKEVRKETRGNGRRPNYHRTRPLDEDD</sequence>
<evidence type="ECO:0000313" key="3">
    <source>
        <dbReference type="Proteomes" id="UP000186218"/>
    </source>
</evidence>
<dbReference type="Proteomes" id="UP000186218">
    <property type="component" value="Unassembled WGS sequence"/>
</dbReference>
<name>A0A1N7GHA6_9NOCA</name>
<organism evidence="2 3">
    <name type="scientific">Williamsia sterculiae</name>
    <dbReference type="NCBI Taxonomy" id="1344003"/>
    <lineage>
        <taxon>Bacteria</taxon>
        <taxon>Bacillati</taxon>
        <taxon>Actinomycetota</taxon>
        <taxon>Actinomycetes</taxon>
        <taxon>Mycobacteriales</taxon>
        <taxon>Nocardiaceae</taxon>
        <taxon>Williamsia</taxon>
    </lineage>
</organism>
<feature type="compositionally biased region" description="Basic residues" evidence="1">
    <location>
        <begin position="78"/>
        <end position="87"/>
    </location>
</feature>
<feature type="compositionally biased region" description="Basic and acidic residues" evidence="1">
    <location>
        <begin position="65"/>
        <end position="77"/>
    </location>
</feature>
<protein>
    <submittedName>
        <fullName evidence="2">Uncharacterized protein</fullName>
    </submittedName>
</protein>
<evidence type="ECO:0000313" key="2">
    <source>
        <dbReference type="EMBL" id="SIS11973.1"/>
    </source>
</evidence>
<evidence type="ECO:0000256" key="1">
    <source>
        <dbReference type="SAM" id="MobiDB-lite"/>
    </source>
</evidence>
<gene>
    <name evidence="2" type="ORF">SAMN05445060_2789</name>
</gene>
<dbReference type="EMBL" id="FTNT01000008">
    <property type="protein sequence ID" value="SIS11973.1"/>
    <property type="molecule type" value="Genomic_DNA"/>
</dbReference>